<dbReference type="PANTHER" id="PTHR32243">
    <property type="entry name" value="MALTOSE TRANSPORT SYSTEM PERMEASE-RELATED"/>
    <property type="match status" value="1"/>
</dbReference>
<accession>A0A1H9F8G7</accession>
<keyword evidence="10" id="KW-1185">Reference proteome</keyword>
<name>A0A1H9F8G7_9HYPH</name>
<dbReference type="EMBL" id="FOFG01000004">
    <property type="protein sequence ID" value="SEQ34242.1"/>
    <property type="molecule type" value="Genomic_DNA"/>
</dbReference>
<dbReference type="InterPro" id="IPR035906">
    <property type="entry name" value="MetI-like_sf"/>
</dbReference>
<sequence length="278" mass="30134">MKPSPLMMAVRWLVLVVAALVLNFPIISTLITSLKSDSEIASSASLIIQQPTLENYRAIFAMSDRFDMLHYLANSFISAGFGAVLSIVLAFPAAYAMVRFGTGERWLLPIVTNLRAIPLIIFSIPLYLIYQQVHLLDTRFGLGLILCLINLPLVLILIANALRDMPKEIEEAARVDGLGTMAILTRVVFPLAKPALASSLILSFIYSWNEFLFGLMLTTRAAVPVTVGASFFFSASGGDVRWGIAAAVMIVGTLPPLFVGLAAYKHIGRSMMAGAVKG</sequence>
<dbReference type="Pfam" id="PF00528">
    <property type="entry name" value="BPD_transp_1"/>
    <property type="match status" value="1"/>
</dbReference>
<feature type="transmembrane region" description="Helical" evidence="7">
    <location>
        <begin position="242"/>
        <end position="264"/>
    </location>
</feature>
<evidence type="ECO:0000313" key="10">
    <source>
        <dbReference type="Proteomes" id="UP000199647"/>
    </source>
</evidence>
<feature type="domain" description="ABC transmembrane type-1" evidence="8">
    <location>
        <begin position="72"/>
        <end position="263"/>
    </location>
</feature>
<evidence type="ECO:0000256" key="3">
    <source>
        <dbReference type="ARBA" id="ARBA00022475"/>
    </source>
</evidence>
<organism evidence="9 10">
    <name type="scientific">Faunimonas pinastri</name>
    <dbReference type="NCBI Taxonomy" id="1855383"/>
    <lineage>
        <taxon>Bacteria</taxon>
        <taxon>Pseudomonadati</taxon>
        <taxon>Pseudomonadota</taxon>
        <taxon>Alphaproteobacteria</taxon>
        <taxon>Hyphomicrobiales</taxon>
        <taxon>Afifellaceae</taxon>
        <taxon>Faunimonas</taxon>
    </lineage>
</organism>
<feature type="transmembrane region" description="Helical" evidence="7">
    <location>
        <begin position="12"/>
        <end position="31"/>
    </location>
</feature>
<feature type="transmembrane region" description="Helical" evidence="7">
    <location>
        <begin position="106"/>
        <end position="130"/>
    </location>
</feature>
<dbReference type="SUPFAM" id="SSF161098">
    <property type="entry name" value="MetI-like"/>
    <property type="match status" value="1"/>
</dbReference>
<keyword evidence="5 7" id="KW-1133">Transmembrane helix</keyword>
<dbReference type="RefSeq" id="WP_238858206.1">
    <property type="nucleotide sequence ID" value="NZ_FOFG01000004.1"/>
</dbReference>
<keyword evidence="6 7" id="KW-0472">Membrane</keyword>
<evidence type="ECO:0000256" key="1">
    <source>
        <dbReference type="ARBA" id="ARBA00004651"/>
    </source>
</evidence>
<evidence type="ECO:0000256" key="2">
    <source>
        <dbReference type="ARBA" id="ARBA00022448"/>
    </source>
</evidence>
<feature type="transmembrane region" description="Helical" evidence="7">
    <location>
        <begin position="71"/>
        <end position="94"/>
    </location>
</feature>
<keyword evidence="2 7" id="KW-0813">Transport</keyword>
<evidence type="ECO:0000256" key="5">
    <source>
        <dbReference type="ARBA" id="ARBA00022989"/>
    </source>
</evidence>
<dbReference type="PANTHER" id="PTHR32243:SF18">
    <property type="entry name" value="INNER MEMBRANE ABC TRANSPORTER PERMEASE PROTEIN YCJP"/>
    <property type="match status" value="1"/>
</dbReference>
<reference evidence="9 10" key="1">
    <citation type="submission" date="2016-10" db="EMBL/GenBank/DDBJ databases">
        <authorList>
            <person name="de Groot N.N."/>
        </authorList>
    </citation>
    <scope>NUCLEOTIDE SEQUENCE [LARGE SCALE GENOMIC DNA]</scope>
    <source>
        <strain evidence="9 10">A52C2</strain>
    </source>
</reference>
<protein>
    <submittedName>
        <fullName evidence="9">Multiple sugar transport system permease protein</fullName>
    </submittedName>
</protein>
<dbReference type="Proteomes" id="UP000199647">
    <property type="component" value="Unassembled WGS sequence"/>
</dbReference>
<comment type="subcellular location">
    <subcellularLocation>
        <location evidence="1 7">Cell membrane</location>
        <topology evidence="1 7">Multi-pass membrane protein</topology>
    </subcellularLocation>
</comment>
<keyword evidence="3" id="KW-1003">Cell membrane</keyword>
<comment type="similarity">
    <text evidence="7">Belongs to the binding-protein-dependent transport system permease family.</text>
</comment>
<dbReference type="GO" id="GO:0055085">
    <property type="term" value="P:transmembrane transport"/>
    <property type="evidence" value="ECO:0007669"/>
    <property type="project" value="InterPro"/>
</dbReference>
<dbReference type="GO" id="GO:0005886">
    <property type="term" value="C:plasma membrane"/>
    <property type="evidence" value="ECO:0007669"/>
    <property type="project" value="UniProtKB-SubCell"/>
</dbReference>
<dbReference type="AlphaFoldDB" id="A0A1H9F8G7"/>
<evidence type="ECO:0000313" key="9">
    <source>
        <dbReference type="EMBL" id="SEQ34242.1"/>
    </source>
</evidence>
<feature type="transmembrane region" description="Helical" evidence="7">
    <location>
        <begin position="183"/>
        <end position="208"/>
    </location>
</feature>
<dbReference type="InterPro" id="IPR050901">
    <property type="entry name" value="BP-dep_ABC_trans_perm"/>
</dbReference>
<evidence type="ECO:0000259" key="8">
    <source>
        <dbReference type="PROSITE" id="PS50928"/>
    </source>
</evidence>
<evidence type="ECO:0000256" key="7">
    <source>
        <dbReference type="RuleBase" id="RU363032"/>
    </source>
</evidence>
<dbReference type="InterPro" id="IPR000515">
    <property type="entry name" value="MetI-like"/>
</dbReference>
<feature type="transmembrane region" description="Helical" evidence="7">
    <location>
        <begin position="142"/>
        <end position="162"/>
    </location>
</feature>
<proteinExistence type="inferred from homology"/>
<evidence type="ECO:0000256" key="6">
    <source>
        <dbReference type="ARBA" id="ARBA00023136"/>
    </source>
</evidence>
<dbReference type="STRING" id="1855383.SAMN05216548_10436"/>
<keyword evidence="9" id="KW-0762">Sugar transport</keyword>
<dbReference type="Gene3D" id="1.10.3720.10">
    <property type="entry name" value="MetI-like"/>
    <property type="match status" value="1"/>
</dbReference>
<dbReference type="PROSITE" id="PS50928">
    <property type="entry name" value="ABC_TM1"/>
    <property type="match status" value="1"/>
</dbReference>
<dbReference type="CDD" id="cd06261">
    <property type="entry name" value="TM_PBP2"/>
    <property type="match status" value="1"/>
</dbReference>
<keyword evidence="4 7" id="KW-0812">Transmembrane</keyword>
<evidence type="ECO:0000256" key="4">
    <source>
        <dbReference type="ARBA" id="ARBA00022692"/>
    </source>
</evidence>
<gene>
    <name evidence="9" type="ORF">SAMN05216548_10436</name>
</gene>